<evidence type="ECO:0000313" key="1">
    <source>
        <dbReference type="EnsemblPlants" id="AET2Gv21219900.4"/>
    </source>
</evidence>
<dbReference type="AlphaFoldDB" id="A0A453DFF0"/>
<dbReference type="Proteomes" id="UP000015105">
    <property type="component" value="Chromosome 2D"/>
</dbReference>
<sequence length="94" mass="10499">EMEKVKGFPMDSNVPYTERLKILSDIVNPKTCSLVQPRGGLCRPTTRSRCCLDLNTNSTSYTNHSCFLTSPSPCSNSYILDAPQIETCAYVYLL</sequence>
<evidence type="ECO:0000313" key="2">
    <source>
        <dbReference type="Proteomes" id="UP000015105"/>
    </source>
</evidence>
<keyword evidence="2" id="KW-1185">Reference proteome</keyword>
<reference evidence="2" key="2">
    <citation type="journal article" date="2017" name="Nat. Plants">
        <title>The Aegilops tauschii genome reveals multiple impacts of transposons.</title>
        <authorList>
            <person name="Zhao G."/>
            <person name="Zou C."/>
            <person name="Li K."/>
            <person name="Wang K."/>
            <person name="Li T."/>
            <person name="Gao L."/>
            <person name="Zhang X."/>
            <person name="Wang H."/>
            <person name="Yang Z."/>
            <person name="Liu X."/>
            <person name="Jiang W."/>
            <person name="Mao L."/>
            <person name="Kong X."/>
            <person name="Jiao Y."/>
            <person name="Jia J."/>
        </authorList>
    </citation>
    <scope>NUCLEOTIDE SEQUENCE [LARGE SCALE GENOMIC DNA]</scope>
    <source>
        <strain evidence="2">cv. AL8/78</strain>
    </source>
</reference>
<proteinExistence type="predicted"/>
<name>A0A453DFF0_AEGTS</name>
<reference evidence="2" key="1">
    <citation type="journal article" date="2014" name="Science">
        <title>Ancient hybridizations among the ancestral genomes of bread wheat.</title>
        <authorList>
            <consortium name="International Wheat Genome Sequencing Consortium,"/>
            <person name="Marcussen T."/>
            <person name="Sandve S.R."/>
            <person name="Heier L."/>
            <person name="Spannagl M."/>
            <person name="Pfeifer M."/>
            <person name="Jakobsen K.S."/>
            <person name="Wulff B.B."/>
            <person name="Steuernagel B."/>
            <person name="Mayer K.F."/>
            <person name="Olsen O.A."/>
        </authorList>
    </citation>
    <scope>NUCLEOTIDE SEQUENCE [LARGE SCALE GENOMIC DNA]</scope>
    <source>
        <strain evidence="2">cv. AL8/78</strain>
    </source>
</reference>
<protein>
    <submittedName>
        <fullName evidence="1">Uncharacterized protein</fullName>
    </submittedName>
</protein>
<reference evidence="1" key="3">
    <citation type="journal article" date="2017" name="Nature">
        <title>Genome sequence of the progenitor of the wheat D genome Aegilops tauschii.</title>
        <authorList>
            <person name="Luo M.C."/>
            <person name="Gu Y.Q."/>
            <person name="Puiu D."/>
            <person name="Wang H."/>
            <person name="Twardziok S.O."/>
            <person name="Deal K.R."/>
            <person name="Huo N."/>
            <person name="Zhu T."/>
            <person name="Wang L."/>
            <person name="Wang Y."/>
            <person name="McGuire P.E."/>
            <person name="Liu S."/>
            <person name="Long H."/>
            <person name="Ramasamy R.K."/>
            <person name="Rodriguez J.C."/>
            <person name="Van S.L."/>
            <person name="Yuan L."/>
            <person name="Wang Z."/>
            <person name="Xia Z."/>
            <person name="Xiao L."/>
            <person name="Anderson O.D."/>
            <person name="Ouyang S."/>
            <person name="Liang Y."/>
            <person name="Zimin A.V."/>
            <person name="Pertea G."/>
            <person name="Qi P."/>
            <person name="Bennetzen J.L."/>
            <person name="Dai X."/>
            <person name="Dawson M.W."/>
            <person name="Muller H.G."/>
            <person name="Kugler K."/>
            <person name="Rivarola-Duarte L."/>
            <person name="Spannagl M."/>
            <person name="Mayer K.F.X."/>
            <person name="Lu F.H."/>
            <person name="Bevan M.W."/>
            <person name="Leroy P."/>
            <person name="Li P."/>
            <person name="You F.M."/>
            <person name="Sun Q."/>
            <person name="Liu Z."/>
            <person name="Lyons E."/>
            <person name="Wicker T."/>
            <person name="Salzberg S.L."/>
            <person name="Devos K.M."/>
            <person name="Dvorak J."/>
        </authorList>
    </citation>
    <scope>NUCLEOTIDE SEQUENCE [LARGE SCALE GENOMIC DNA]</scope>
    <source>
        <strain evidence="1">cv. AL8/78</strain>
    </source>
</reference>
<reference evidence="1" key="5">
    <citation type="journal article" date="2021" name="G3 (Bethesda)">
        <title>Aegilops tauschii genome assembly Aet v5.0 features greater sequence contiguity and improved annotation.</title>
        <authorList>
            <person name="Wang L."/>
            <person name="Zhu T."/>
            <person name="Rodriguez J.C."/>
            <person name="Deal K.R."/>
            <person name="Dubcovsky J."/>
            <person name="McGuire P.E."/>
            <person name="Lux T."/>
            <person name="Spannagl M."/>
            <person name="Mayer K.F.X."/>
            <person name="Baldrich P."/>
            <person name="Meyers B.C."/>
            <person name="Huo N."/>
            <person name="Gu Y.Q."/>
            <person name="Zhou H."/>
            <person name="Devos K.M."/>
            <person name="Bennetzen J.L."/>
            <person name="Unver T."/>
            <person name="Budak H."/>
            <person name="Gulick P.J."/>
            <person name="Galiba G."/>
            <person name="Kalapos B."/>
            <person name="Nelson D.R."/>
            <person name="Li P."/>
            <person name="You F.M."/>
            <person name="Luo M.C."/>
            <person name="Dvorak J."/>
        </authorList>
    </citation>
    <scope>NUCLEOTIDE SEQUENCE [LARGE SCALE GENOMIC DNA]</scope>
    <source>
        <strain evidence="1">cv. AL8/78</strain>
    </source>
</reference>
<dbReference type="EnsemblPlants" id="AET2Gv21219900.4">
    <property type="protein sequence ID" value="AET2Gv21219900.4"/>
    <property type="gene ID" value="AET2Gv21219900"/>
</dbReference>
<organism evidence="1 2">
    <name type="scientific">Aegilops tauschii subsp. strangulata</name>
    <name type="common">Goatgrass</name>
    <dbReference type="NCBI Taxonomy" id="200361"/>
    <lineage>
        <taxon>Eukaryota</taxon>
        <taxon>Viridiplantae</taxon>
        <taxon>Streptophyta</taxon>
        <taxon>Embryophyta</taxon>
        <taxon>Tracheophyta</taxon>
        <taxon>Spermatophyta</taxon>
        <taxon>Magnoliopsida</taxon>
        <taxon>Liliopsida</taxon>
        <taxon>Poales</taxon>
        <taxon>Poaceae</taxon>
        <taxon>BOP clade</taxon>
        <taxon>Pooideae</taxon>
        <taxon>Triticodae</taxon>
        <taxon>Triticeae</taxon>
        <taxon>Triticinae</taxon>
        <taxon>Aegilops</taxon>
    </lineage>
</organism>
<accession>A0A453DFF0</accession>
<dbReference type="Gramene" id="AET2Gv21219900.4">
    <property type="protein sequence ID" value="AET2Gv21219900.4"/>
    <property type="gene ID" value="AET2Gv21219900"/>
</dbReference>
<reference evidence="1" key="4">
    <citation type="submission" date="2019-03" db="UniProtKB">
        <authorList>
            <consortium name="EnsemblPlants"/>
        </authorList>
    </citation>
    <scope>IDENTIFICATION</scope>
</reference>